<dbReference type="OrthoDB" id="288590at2759"/>
<keyword evidence="7" id="KW-1185">Reference proteome</keyword>
<dbReference type="KEGG" id="nau:109226245"/>
<dbReference type="GeneID" id="109226245"/>
<organism evidence="6 7">
    <name type="scientific">Nicotiana attenuata</name>
    <name type="common">Coyote tobacco</name>
    <dbReference type="NCBI Taxonomy" id="49451"/>
    <lineage>
        <taxon>Eukaryota</taxon>
        <taxon>Viridiplantae</taxon>
        <taxon>Streptophyta</taxon>
        <taxon>Embryophyta</taxon>
        <taxon>Tracheophyta</taxon>
        <taxon>Spermatophyta</taxon>
        <taxon>Magnoliopsida</taxon>
        <taxon>eudicotyledons</taxon>
        <taxon>Gunneridae</taxon>
        <taxon>Pentapetalae</taxon>
        <taxon>asterids</taxon>
        <taxon>lamiids</taxon>
        <taxon>Solanales</taxon>
        <taxon>Solanaceae</taxon>
        <taxon>Nicotianoideae</taxon>
        <taxon>Nicotianeae</taxon>
        <taxon>Nicotiana</taxon>
    </lineage>
</organism>
<dbReference type="OMA" id="ARICCPL"/>
<dbReference type="SUPFAM" id="SSF51197">
    <property type="entry name" value="Clavaminate synthase-like"/>
    <property type="match status" value="1"/>
</dbReference>
<reference evidence="6" key="1">
    <citation type="submission" date="2016-11" db="EMBL/GenBank/DDBJ databases">
        <title>The genome of Nicotiana attenuata.</title>
        <authorList>
            <person name="Xu S."/>
            <person name="Brockmoeller T."/>
            <person name="Gaquerel E."/>
            <person name="Navarro A."/>
            <person name="Kuhl H."/>
            <person name="Gase K."/>
            <person name="Ling Z."/>
            <person name="Zhou W."/>
            <person name="Kreitzer C."/>
            <person name="Stanke M."/>
            <person name="Tang H."/>
            <person name="Lyons E."/>
            <person name="Pandey P."/>
            <person name="Pandey S.P."/>
            <person name="Timmermann B."/>
            <person name="Baldwin I.T."/>
        </authorList>
    </citation>
    <scope>NUCLEOTIDE SEQUENCE [LARGE SCALE GENOMIC DNA]</scope>
    <source>
        <strain evidence="6">UT</strain>
    </source>
</reference>
<evidence type="ECO:0000256" key="4">
    <source>
        <dbReference type="RuleBase" id="RU003682"/>
    </source>
</evidence>
<dbReference type="Gramene" id="OIT02954">
    <property type="protein sequence ID" value="OIT02954"/>
    <property type="gene ID" value="A4A49_00095"/>
</dbReference>
<name>A0A1J6IEC4_NICAT</name>
<dbReference type="InterPro" id="IPR027443">
    <property type="entry name" value="IPNS-like_sf"/>
</dbReference>
<dbReference type="InterPro" id="IPR005123">
    <property type="entry name" value="Oxoglu/Fe-dep_dioxygenase_dom"/>
</dbReference>
<keyword evidence="3 4" id="KW-0408">Iron</keyword>
<dbReference type="STRING" id="49451.A0A1J6IEC4"/>
<comment type="similarity">
    <text evidence="4">Belongs to the iron/ascorbate-dependent oxidoreductase family.</text>
</comment>
<dbReference type="GO" id="GO:0002238">
    <property type="term" value="P:response to molecule of fungal origin"/>
    <property type="evidence" value="ECO:0007669"/>
    <property type="project" value="UniProtKB-ARBA"/>
</dbReference>
<feature type="domain" description="Fe2OG dioxygenase" evidence="5">
    <location>
        <begin position="164"/>
        <end position="307"/>
    </location>
</feature>
<dbReference type="Gene3D" id="2.60.120.330">
    <property type="entry name" value="B-lactam Antibiotic, Isopenicillin N Synthase, Chain"/>
    <property type="match status" value="1"/>
</dbReference>
<dbReference type="GO" id="GO:0031418">
    <property type="term" value="F:L-ascorbic acid binding"/>
    <property type="evidence" value="ECO:0007669"/>
    <property type="project" value="UniProtKB-KW"/>
</dbReference>
<keyword evidence="4" id="KW-0560">Oxidoreductase</keyword>
<keyword evidence="2" id="KW-0847">Vitamin C</keyword>
<dbReference type="Proteomes" id="UP000187609">
    <property type="component" value="Unassembled WGS sequence"/>
</dbReference>
<dbReference type="PANTHER" id="PTHR47990">
    <property type="entry name" value="2-OXOGLUTARATE (2OG) AND FE(II)-DEPENDENT OXYGENASE SUPERFAMILY PROTEIN-RELATED"/>
    <property type="match status" value="1"/>
</dbReference>
<accession>A0A1J6IEC4</accession>
<evidence type="ECO:0000256" key="1">
    <source>
        <dbReference type="ARBA" id="ARBA00022723"/>
    </source>
</evidence>
<dbReference type="GO" id="GO:0046872">
    <property type="term" value="F:metal ion binding"/>
    <property type="evidence" value="ECO:0007669"/>
    <property type="project" value="UniProtKB-KW"/>
</dbReference>
<evidence type="ECO:0000256" key="3">
    <source>
        <dbReference type="ARBA" id="ARBA00023004"/>
    </source>
</evidence>
<sequence>MVLATSSEKIRDIELPIIDLSLERSEVLKHIVKASEEFGFFKVINHNVPEFIIKRMEDESYSFFSKTSLQKQCAGPANPYGYGCKNIGFNGDNGEVEYLLLHANPLSISQTSKTISSDPITFSSAVNGYVEEVKELACEILELMAQGLRVPHISVFSKFLRDLNSDSLLRLNHYPPLITNNIHQLLIHDLLEDHNSDTTLTSSHEARIFNKEVQTCHHRYQQCKIGFGEHTDPQILTILRSNDVGGLQISPQEGLWIPVSPRPNTAFSVFMGDTLQALTNGRFKSVRHRAMVNSCKTRMSMVYFGAPAPHARISCPSELVAPHKSYLYRPFTWAEYKKATYSRKLGDTRLQYFRIQSDNSEEIVSE</sequence>
<evidence type="ECO:0000313" key="7">
    <source>
        <dbReference type="Proteomes" id="UP000187609"/>
    </source>
</evidence>
<dbReference type="GO" id="GO:0016706">
    <property type="term" value="F:2-oxoglutarate-dependent dioxygenase activity"/>
    <property type="evidence" value="ECO:0007669"/>
    <property type="project" value="UniProtKB-ARBA"/>
</dbReference>
<dbReference type="Pfam" id="PF03171">
    <property type="entry name" value="2OG-FeII_Oxy"/>
    <property type="match status" value="1"/>
</dbReference>
<protein>
    <submittedName>
        <fullName evidence="6">Gibberellin 2-beta-dioxygenase 2</fullName>
    </submittedName>
</protein>
<evidence type="ECO:0000256" key="2">
    <source>
        <dbReference type="ARBA" id="ARBA00022896"/>
    </source>
</evidence>
<dbReference type="InterPro" id="IPR050231">
    <property type="entry name" value="Iron_ascorbate_oxido_reductase"/>
</dbReference>
<dbReference type="PROSITE" id="PS51471">
    <property type="entry name" value="FE2OG_OXY"/>
    <property type="match status" value="1"/>
</dbReference>
<dbReference type="InterPro" id="IPR026992">
    <property type="entry name" value="DIOX_N"/>
</dbReference>
<dbReference type="AlphaFoldDB" id="A0A1J6IEC4"/>
<dbReference type="InterPro" id="IPR044861">
    <property type="entry name" value="IPNS-like_FE2OG_OXY"/>
</dbReference>
<proteinExistence type="inferred from homology"/>
<evidence type="ECO:0000259" key="5">
    <source>
        <dbReference type="PROSITE" id="PS51471"/>
    </source>
</evidence>
<gene>
    <name evidence="6" type="primary">GA2OX2_0</name>
    <name evidence="6" type="ORF">A4A49_00095</name>
</gene>
<dbReference type="Pfam" id="PF14226">
    <property type="entry name" value="DIOX_N"/>
    <property type="match status" value="1"/>
</dbReference>
<keyword evidence="1 4" id="KW-0479">Metal-binding</keyword>
<dbReference type="GO" id="GO:0009805">
    <property type="term" value="P:coumarin biosynthetic process"/>
    <property type="evidence" value="ECO:0007669"/>
    <property type="project" value="UniProtKB-ARBA"/>
</dbReference>
<dbReference type="SMR" id="A0A1J6IEC4"/>
<comment type="caution">
    <text evidence="6">The sequence shown here is derived from an EMBL/GenBank/DDBJ whole genome shotgun (WGS) entry which is preliminary data.</text>
</comment>
<evidence type="ECO:0000313" key="6">
    <source>
        <dbReference type="EMBL" id="OIT02954.1"/>
    </source>
</evidence>
<dbReference type="EMBL" id="MJEQ01037187">
    <property type="protein sequence ID" value="OIT02954.1"/>
    <property type="molecule type" value="Genomic_DNA"/>
</dbReference>